<comment type="cofactor">
    <cofactor evidence="1 13">
        <name>heme</name>
        <dbReference type="ChEBI" id="CHEBI:30413"/>
    </cofactor>
</comment>
<dbReference type="GO" id="GO:0016705">
    <property type="term" value="F:oxidoreductase activity, acting on paired donors, with incorporation or reduction of molecular oxygen"/>
    <property type="evidence" value="ECO:0007669"/>
    <property type="project" value="InterPro"/>
</dbReference>
<dbReference type="GO" id="GO:0004497">
    <property type="term" value="F:monooxygenase activity"/>
    <property type="evidence" value="ECO:0007669"/>
    <property type="project" value="UniProtKB-KW"/>
</dbReference>
<protein>
    <recommendedName>
        <fullName evidence="17">Cytochrome P450</fullName>
    </recommendedName>
</protein>
<dbReference type="Proteomes" id="UP001154078">
    <property type="component" value="Chromosome 5"/>
</dbReference>
<dbReference type="PANTHER" id="PTHR24292">
    <property type="entry name" value="CYTOCHROME P450"/>
    <property type="match status" value="1"/>
</dbReference>
<evidence type="ECO:0000256" key="9">
    <source>
        <dbReference type="ARBA" id="ARBA00023002"/>
    </source>
</evidence>
<keyword evidence="10 13" id="KW-0408">Iron</keyword>
<evidence type="ECO:0000256" key="7">
    <source>
        <dbReference type="ARBA" id="ARBA00022824"/>
    </source>
</evidence>
<evidence type="ECO:0000256" key="13">
    <source>
        <dbReference type="PIRSR" id="PIRSR602401-1"/>
    </source>
</evidence>
<dbReference type="GO" id="GO:0005789">
    <property type="term" value="C:endoplasmic reticulum membrane"/>
    <property type="evidence" value="ECO:0007669"/>
    <property type="project" value="UniProtKB-SubCell"/>
</dbReference>
<dbReference type="GO" id="GO:0020037">
    <property type="term" value="F:heme binding"/>
    <property type="evidence" value="ECO:0007669"/>
    <property type="project" value="InterPro"/>
</dbReference>
<dbReference type="PRINTS" id="PR00385">
    <property type="entry name" value="P450"/>
</dbReference>
<evidence type="ECO:0000256" key="12">
    <source>
        <dbReference type="ARBA" id="ARBA00023136"/>
    </source>
</evidence>
<keyword evidence="7" id="KW-0256">Endoplasmic reticulum</keyword>
<comment type="similarity">
    <text evidence="4 14">Belongs to the cytochrome P450 family.</text>
</comment>
<gene>
    <name evidence="15" type="ORF">MELIAE_LOCUS8819</name>
</gene>
<reference evidence="15" key="1">
    <citation type="submission" date="2021-12" db="EMBL/GenBank/DDBJ databases">
        <authorList>
            <person name="King R."/>
        </authorList>
    </citation>
    <scope>NUCLEOTIDE SEQUENCE</scope>
</reference>
<dbReference type="InterPro" id="IPR017972">
    <property type="entry name" value="Cyt_P450_CS"/>
</dbReference>
<dbReference type="InterPro" id="IPR001128">
    <property type="entry name" value="Cyt_P450"/>
</dbReference>
<evidence type="ECO:0000256" key="5">
    <source>
        <dbReference type="ARBA" id="ARBA00022617"/>
    </source>
</evidence>
<keyword evidence="16" id="KW-1185">Reference proteome</keyword>
<dbReference type="GO" id="GO:0005506">
    <property type="term" value="F:iron ion binding"/>
    <property type="evidence" value="ECO:0007669"/>
    <property type="project" value="InterPro"/>
</dbReference>
<dbReference type="PANTHER" id="PTHR24292:SF100">
    <property type="entry name" value="CYTOCHROME P450 6A16, ISOFORM B-RELATED"/>
    <property type="match status" value="1"/>
</dbReference>
<dbReference type="AlphaFoldDB" id="A0A9P0BAD1"/>
<evidence type="ECO:0000256" key="1">
    <source>
        <dbReference type="ARBA" id="ARBA00001971"/>
    </source>
</evidence>
<evidence type="ECO:0000313" key="15">
    <source>
        <dbReference type="EMBL" id="CAH0558335.1"/>
    </source>
</evidence>
<dbReference type="OrthoDB" id="2789670at2759"/>
<sequence length="518" mass="59699">MFFGILVAILSAVLVVYVYFKVFLYTYWDNFNVETIEPTFPFGSIFKIFTGHFSLSGCVREFYEKCNGKFAGIYFVTSPAIFIKDPELVKLILVKDFNSFTDTGLYLDEKKEPTSGHLFRLKGERWRTIRNKLTPAFTVGKLKGMFTTITDVADQLKIHLSEECDGQNIDVSDLTTRYSADIIASTIFGLENNSFKDKNNDFILMAKDLFVSESFLRICKGALQVFFPTILSYFHPETVKNAQDKFIYHMVKNVIEYREKNKVTRADLMQLLMQLKNKGKISDEDKENDLSVFDEKTNNEVTLSLNEIAAQAYTFFFAGYETTSTTLSLLLYECAINQHLQKNIQKNIDEVLDKYNGAITYESVSEMEYLDRAISETLRKYPPLSFLARVATKDYVIPDTKVTIKKDMRVLICVDGLQNDPKYFPVPNKFDPDRFLPSEVSKRPQFSYLPFSEGPRTCIGKRIGKIKIAVGMAMMLRNFNFDICKNTEFPIKFNKMSFLIQAQKPIVLNITKRVEEKE</sequence>
<dbReference type="CDD" id="cd11056">
    <property type="entry name" value="CYP6-like"/>
    <property type="match status" value="1"/>
</dbReference>
<keyword evidence="8" id="KW-0492">Microsome</keyword>
<feature type="binding site" description="axial binding residue" evidence="13">
    <location>
        <position position="458"/>
    </location>
    <ligand>
        <name>heme</name>
        <dbReference type="ChEBI" id="CHEBI:30413"/>
    </ligand>
    <ligandPart>
        <name>Fe</name>
        <dbReference type="ChEBI" id="CHEBI:18248"/>
    </ligandPart>
</feature>
<evidence type="ECO:0000313" key="16">
    <source>
        <dbReference type="Proteomes" id="UP001154078"/>
    </source>
</evidence>
<dbReference type="Pfam" id="PF00067">
    <property type="entry name" value="p450"/>
    <property type="match status" value="1"/>
</dbReference>
<evidence type="ECO:0000256" key="8">
    <source>
        <dbReference type="ARBA" id="ARBA00022848"/>
    </source>
</evidence>
<dbReference type="PRINTS" id="PR00463">
    <property type="entry name" value="EP450I"/>
</dbReference>
<proteinExistence type="inferred from homology"/>
<evidence type="ECO:0000256" key="3">
    <source>
        <dbReference type="ARBA" id="ARBA00004406"/>
    </source>
</evidence>
<evidence type="ECO:0000256" key="6">
    <source>
        <dbReference type="ARBA" id="ARBA00022723"/>
    </source>
</evidence>
<keyword evidence="5 13" id="KW-0349">Heme</keyword>
<dbReference type="Gene3D" id="1.10.630.10">
    <property type="entry name" value="Cytochrome P450"/>
    <property type="match status" value="1"/>
</dbReference>
<dbReference type="SUPFAM" id="SSF48264">
    <property type="entry name" value="Cytochrome P450"/>
    <property type="match status" value="1"/>
</dbReference>
<keyword evidence="11 14" id="KW-0503">Monooxygenase</keyword>
<accession>A0A9P0BAD1</accession>
<dbReference type="EMBL" id="OV121136">
    <property type="protein sequence ID" value="CAH0558335.1"/>
    <property type="molecule type" value="Genomic_DNA"/>
</dbReference>
<evidence type="ECO:0008006" key="17">
    <source>
        <dbReference type="Google" id="ProtNLM"/>
    </source>
</evidence>
<keyword evidence="9 14" id="KW-0560">Oxidoreductase</keyword>
<evidence type="ECO:0000256" key="10">
    <source>
        <dbReference type="ARBA" id="ARBA00023004"/>
    </source>
</evidence>
<evidence type="ECO:0000256" key="14">
    <source>
        <dbReference type="RuleBase" id="RU000461"/>
    </source>
</evidence>
<dbReference type="InterPro" id="IPR036396">
    <property type="entry name" value="Cyt_P450_sf"/>
</dbReference>
<comment type="subcellular location">
    <subcellularLocation>
        <location evidence="3">Endoplasmic reticulum membrane</location>
        <topology evidence="3">Peripheral membrane protein</topology>
    </subcellularLocation>
    <subcellularLocation>
        <location evidence="2">Microsome membrane</location>
        <topology evidence="2">Peripheral membrane protein</topology>
    </subcellularLocation>
</comment>
<organism evidence="15 16">
    <name type="scientific">Brassicogethes aeneus</name>
    <name type="common">Rape pollen beetle</name>
    <name type="synonym">Meligethes aeneus</name>
    <dbReference type="NCBI Taxonomy" id="1431903"/>
    <lineage>
        <taxon>Eukaryota</taxon>
        <taxon>Metazoa</taxon>
        <taxon>Ecdysozoa</taxon>
        <taxon>Arthropoda</taxon>
        <taxon>Hexapoda</taxon>
        <taxon>Insecta</taxon>
        <taxon>Pterygota</taxon>
        <taxon>Neoptera</taxon>
        <taxon>Endopterygota</taxon>
        <taxon>Coleoptera</taxon>
        <taxon>Polyphaga</taxon>
        <taxon>Cucujiformia</taxon>
        <taxon>Nitidulidae</taxon>
        <taxon>Meligethinae</taxon>
        <taxon>Brassicogethes</taxon>
    </lineage>
</organism>
<evidence type="ECO:0000256" key="2">
    <source>
        <dbReference type="ARBA" id="ARBA00004174"/>
    </source>
</evidence>
<dbReference type="InterPro" id="IPR002401">
    <property type="entry name" value="Cyt_P450_E_grp-I"/>
</dbReference>
<keyword evidence="12" id="KW-0472">Membrane</keyword>
<keyword evidence="6 13" id="KW-0479">Metal-binding</keyword>
<dbReference type="InterPro" id="IPR050476">
    <property type="entry name" value="Insect_CytP450_Detox"/>
</dbReference>
<evidence type="ECO:0000256" key="4">
    <source>
        <dbReference type="ARBA" id="ARBA00010617"/>
    </source>
</evidence>
<evidence type="ECO:0000256" key="11">
    <source>
        <dbReference type="ARBA" id="ARBA00023033"/>
    </source>
</evidence>
<dbReference type="FunFam" id="1.10.630.10:FF:000042">
    <property type="entry name" value="Cytochrome P450"/>
    <property type="match status" value="1"/>
</dbReference>
<name>A0A9P0BAD1_BRAAE</name>
<dbReference type="PROSITE" id="PS00086">
    <property type="entry name" value="CYTOCHROME_P450"/>
    <property type="match status" value="1"/>
</dbReference>